<protein>
    <submittedName>
        <fullName evidence="9">V/A-type H+-transporting ATPase subunit I</fullName>
    </submittedName>
</protein>
<evidence type="ECO:0000256" key="7">
    <source>
        <dbReference type="ARBA" id="ARBA00023136"/>
    </source>
</evidence>
<comment type="caution">
    <text evidence="9">The sequence shown here is derived from an EMBL/GenBank/DDBJ whole genome shotgun (WGS) entry which is preliminary data.</text>
</comment>
<feature type="transmembrane region" description="Helical" evidence="8">
    <location>
        <begin position="365"/>
        <end position="394"/>
    </location>
</feature>
<keyword evidence="10" id="KW-1185">Reference proteome</keyword>
<evidence type="ECO:0000313" key="9">
    <source>
        <dbReference type="EMBL" id="MDQ0275499.1"/>
    </source>
</evidence>
<evidence type="ECO:0000256" key="1">
    <source>
        <dbReference type="ARBA" id="ARBA00004141"/>
    </source>
</evidence>
<keyword evidence="4 8" id="KW-0812">Transmembrane</keyword>
<keyword evidence="3" id="KW-0813">Transport</keyword>
<sequence length="648" mass="74187">MAIVKMSKFHLFTFNEQRQELLKALQKFNLTNFNDLKVAEGEDGIKKVELPEEIIAIDERIQESKWAIDLLSKYQKKEGLIEGLTKEQKSFTLEDLRLRANKYDFEKNYKDLKDIYESRARYEQKIQNDKTLIDELKPWSSIPIEVKELKNLKSVGVSIGTIPEKFLNELKEDLSKFELAELVEVDRLNKLSYGLIFYDKSIEDQVIECLRKNSFAPSDIKTDGYVKDKIKELEENISSYRSQIEKLDKSIEKHCVDLEDFQIVYDFNKNEKLRLSAENNFISTDRVNVMEGYLPTDKVDDFIKTIEGVVGSNYYFDVKEADRDDKDVPIILKNNKFVSDFQMLTSMYSMPKYNEIDPTPLFAPFYWLFSGIMIGDAGYGLIVLIACLIGLKFFNLKKSMRSMVRFFMYLAISTTIWGLVFGSFFGDTIKLPALIDPATESVKMIGMSLIFGTIHIFFALGIKAYMNIRDRNFIDFICDVLVWYLALIGIILWIISVALSLSPILNKIGMWLTIIGLIGIAATGGRAEKSLGGKIGWGIYSAYGITSYIGDFVSYLRLMALCLAGSFIAVAVNMIVRILIGAGPLGVVFAVIIFLVFQLFNAFLSYLSAYVHSARLVYVEMFNKFYEGGGRPFKNMIEESKYFNIKEE</sequence>
<dbReference type="Proteomes" id="UP001236559">
    <property type="component" value="Unassembled WGS sequence"/>
</dbReference>
<accession>A0ABU0AW61</accession>
<keyword evidence="7 8" id="KW-0472">Membrane</keyword>
<feature type="transmembrane region" description="Helical" evidence="8">
    <location>
        <begin position="480"/>
        <end position="502"/>
    </location>
</feature>
<name>A0ABU0AW61_9FIRM</name>
<feature type="transmembrane region" description="Helical" evidence="8">
    <location>
        <begin position="445"/>
        <end position="468"/>
    </location>
</feature>
<proteinExistence type="inferred from homology"/>
<comment type="similarity">
    <text evidence="2">Belongs to the V-ATPase 116 kDa subunit family.</text>
</comment>
<feature type="transmembrane region" description="Helical" evidence="8">
    <location>
        <begin position="586"/>
        <end position="607"/>
    </location>
</feature>
<evidence type="ECO:0000256" key="8">
    <source>
        <dbReference type="SAM" id="Phobius"/>
    </source>
</evidence>
<keyword evidence="6" id="KW-0406">Ion transport</keyword>
<dbReference type="RefSeq" id="WP_307495278.1">
    <property type="nucleotide sequence ID" value="NZ_JAUSTN010000007.1"/>
</dbReference>
<dbReference type="Pfam" id="PF01496">
    <property type="entry name" value="V_ATPase_I"/>
    <property type="match status" value="2"/>
</dbReference>
<evidence type="ECO:0000313" key="10">
    <source>
        <dbReference type="Proteomes" id="UP001236559"/>
    </source>
</evidence>
<evidence type="ECO:0000256" key="4">
    <source>
        <dbReference type="ARBA" id="ARBA00022692"/>
    </source>
</evidence>
<keyword evidence="5 8" id="KW-1133">Transmembrane helix</keyword>
<dbReference type="EMBL" id="JAUSTN010000007">
    <property type="protein sequence ID" value="MDQ0275499.1"/>
    <property type="molecule type" value="Genomic_DNA"/>
</dbReference>
<evidence type="ECO:0000256" key="2">
    <source>
        <dbReference type="ARBA" id="ARBA00009904"/>
    </source>
</evidence>
<evidence type="ECO:0000256" key="5">
    <source>
        <dbReference type="ARBA" id="ARBA00022989"/>
    </source>
</evidence>
<comment type="subcellular location">
    <subcellularLocation>
        <location evidence="1">Membrane</location>
        <topology evidence="1">Multi-pass membrane protein</topology>
    </subcellularLocation>
</comment>
<dbReference type="PANTHER" id="PTHR11629">
    <property type="entry name" value="VACUOLAR PROTON ATPASES"/>
    <property type="match status" value="1"/>
</dbReference>
<dbReference type="InterPro" id="IPR002490">
    <property type="entry name" value="V-ATPase_116kDa_su"/>
</dbReference>
<evidence type="ECO:0000256" key="3">
    <source>
        <dbReference type="ARBA" id="ARBA00022448"/>
    </source>
</evidence>
<evidence type="ECO:0000256" key="6">
    <source>
        <dbReference type="ARBA" id="ARBA00023065"/>
    </source>
</evidence>
<dbReference type="PANTHER" id="PTHR11629:SF63">
    <property type="entry name" value="V-TYPE PROTON ATPASE SUBUNIT A"/>
    <property type="match status" value="1"/>
</dbReference>
<gene>
    <name evidence="9" type="ORF">J2S72_001526</name>
</gene>
<organism evidence="9 10">
    <name type="scientific">Peptoniphilus koenoeneniae</name>
    <dbReference type="NCBI Taxonomy" id="507751"/>
    <lineage>
        <taxon>Bacteria</taxon>
        <taxon>Bacillati</taxon>
        <taxon>Bacillota</taxon>
        <taxon>Tissierellia</taxon>
        <taxon>Tissierellales</taxon>
        <taxon>Peptoniphilaceae</taxon>
        <taxon>Peptoniphilus</taxon>
    </lineage>
</organism>
<feature type="transmembrane region" description="Helical" evidence="8">
    <location>
        <begin position="406"/>
        <end position="425"/>
    </location>
</feature>
<feature type="transmembrane region" description="Helical" evidence="8">
    <location>
        <begin position="558"/>
        <end position="580"/>
    </location>
</feature>
<reference evidence="9 10" key="1">
    <citation type="submission" date="2023-07" db="EMBL/GenBank/DDBJ databases">
        <title>Genomic Encyclopedia of Type Strains, Phase IV (KMG-IV): sequencing the most valuable type-strain genomes for metagenomic binning, comparative biology and taxonomic classification.</title>
        <authorList>
            <person name="Goeker M."/>
        </authorList>
    </citation>
    <scope>NUCLEOTIDE SEQUENCE [LARGE SCALE GENOMIC DNA]</scope>
    <source>
        <strain evidence="9 10">DSM 22616</strain>
    </source>
</reference>
<feature type="transmembrane region" description="Helical" evidence="8">
    <location>
        <begin position="508"/>
        <end position="525"/>
    </location>
</feature>